<accession>A0A081CCL8</accession>
<dbReference type="InterPro" id="IPR040773">
    <property type="entry name" value="Rpn6_N"/>
</dbReference>
<organism evidence="3 4">
    <name type="scientific">Pseudozyma antarctica</name>
    <name type="common">Yeast</name>
    <name type="synonym">Candida antarctica</name>
    <dbReference type="NCBI Taxonomy" id="84753"/>
    <lineage>
        <taxon>Eukaryota</taxon>
        <taxon>Fungi</taxon>
        <taxon>Dikarya</taxon>
        <taxon>Basidiomycota</taxon>
        <taxon>Ustilaginomycotina</taxon>
        <taxon>Ustilaginomycetes</taxon>
        <taxon>Ustilaginales</taxon>
        <taxon>Ustilaginaceae</taxon>
        <taxon>Moesziomyces</taxon>
    </lineage>
</organism>
<dbReference type="InterPro" id="IPR011990">
    <property type="entry name" value="TPR-like_helical_dom_sf"/>
</dbReference>
<dbReference type="InterPro" id="IPR036390">
    <property type="entry name" value="WH_DNA-bd_sf"/>
</dbReference>
<dbReference type="OrthoDB" id="1418352at2759"/>
<protein>
    <submittedName>
        <fullName evidence="3">26S proteasome regulatory subunit N6</fullName>
    </submittedName>
</protein>
<proteinExistence type="inferred from homology"/>
<dbReference type="GO" id="GO:0000502">
    <property type="term" value="C:proteasome complex"/>
    <property type="evidence" value="ECO:0007669"/>
    <property type="project" value="UniProtKB-KW"/>
</dbReference>
<dbReference type="SUPFAM" id="SSF46785">
    <property type="entry name" value="Winged helix' DNA-binding domain"/>
    <property type="match status" value="1"/>
</dbReference>
<dbReference type="Proteomes" id="UP000053758">
    <property type="component" value="Unassembled WGS sequence"/>
</dbReference>
<gene>
    <name evidence="3" type="ORF">PAN0_005d2628</name>
</gene>
<evidence type="ECO:0000313" key="4">
    <source>
        <dbReference type="Proteomes" id="UP000053758"/>
    </source>
</evidence>
<dbReference type="GeneID" id="26303551"/>
<dbReference type="InterPro" id="IPR050871">
    <property type="entry name" value="26S_Proteasome/COP9_Components"/>
</dbReference>
<dbReference type="Pfam" id="PF18503">
    <property type="entry name" value="RPN6_C_helix"/>
    <property type="match status" value="1"/>
</dbReference>
<dbReference type="Pfam" id="PF18055">
    <property type="entry name" value="RPN6_N"/>
    <property type="match status" value="1"/>
</dbReference>
<dbReference type="SMART" id="SM00088">
    <property type="entry name" value="PINT"/>
    <property type="match status" value="1"/>
</dbReference>
<evidence type="ECO:0000313" key="3">
    <source>
        <dbReference type="EMBL" id="GAK64414.1"/>
    </source>
</evidence>
<dbReference type="RefSeq" id="XP_014657354.1">
    <property type="nucleotide sequence ID" value="XM_014801868.1"/>
</dbReference>
<keyword evidence="2 3" id="KW-0647">Proteasome</keyword>
<dbReference type="InterPro" id="IPR040780">
    <property type="entry name" value="Rpn6_C_helix"/>
</dbReference>
<dbReference type="FunFam" id="1.25.40.570:FF:000007">
    <property type="entry name" value="26S proteasome non-ATPase regulatory subunit 11"/>
    <property type="match status" value="1"/>
</dbReference>
<dbReference type="PROSITE" id="PS50250">
    <property type="entry name" value="PCI"/>
    <property type="match status" value="1"/>
</dbReference>
<dbReference type="SUPFAM" id="SSF48452">
    <property type="entry name" value="TPR-like"/>
    <property type="match status" value="1"/>
</dbReference>
<dbReference type="PANTHER" id="PTHR10678">
    <property type="entry name" value="26S PROTEASOME NON-ATPASE REGULATORY SUBUNIT 11/COP9 SIGNALOSOME COMPLEX SUBUNIT 2"/>
    <property type="match status" value="1"/>
</dbReference>
<dbReference type="AlphaFoldDB" id="A0A081CCL8"/>
<dbReference type="EMBL" id="DF830072">
    <property type="protein sequence ID" value="GAK64414.1"/>
    <property type="molecule type" value="Genomic_DNA"/>
</dbReference>
<dbReference type="Pfam" id="PF01399">
    <property type="entry name" value="PCI"/>
    <property type="match status" value="1"/>
</dbReference>
<name>A0A081CCL8_PSEA2</name>
<keyword evidence="4" id="KW-1185">Reference proteome</keyword>
<reference evidence="4" key="1">
    <citation type="journal article" date="2014" name="Genome Announc.">
        <title>Draft Genome Sequence of the Yeast Pseudozyma antarctica Type Strain JCM10317, a Producer of the Glycolipid Biosurfactants, Mannosylerythritol Lipids.</title>
        <authorList>
            <person name="Saika A."/>
            <person name="Koike H."/>
            <person name="Hori T."/>
            <person name="Fukuoka T."/>
            <person name="Sato S."/>
            <person name="Habe H."/>
            <person name="Kitamoto D."/>
            <person name="Morita T."/>
        </authorList>
    </citation>
    <scope>NUCLEOTIDE SEQUENCE [LARGE SCALE GENOMIC DNA]</scope>
    <source>
        <strain evidence="4">JCM 10317</strain>
    </source>
</reference>
<evidence type="ECO:0000256" key="2">
    <source>
        <dbReference type="ARBA" id="ARBA00022942"/>
    </source>
</evidence>
<dbReference type="GO" id="GO:0030163">
    <property type="term" value="P:protein catabolic process"/>
    <property type="evidence" value="ECO:0007669"/>
    <property type="project" value="UniProtKB-ARBA"/>
</dbReference>
<evidence type="ECO:0000256" key="1">
    <source>
        <dbReference type="ARBA" id="ARBA00007454"/>
    </source>
</evidence>
<dbReference type="HOGENOM" id="CLU_029573_2_1_1"/>
<comment type="similarity">
    <text evidence="1">Belongs to the proteasome subunit S9 family.</text>
</comment>
<dbReference type="Gene3D" id="1.25.40.570">
    <property type="match status" value="1"/>
</dbReference>
<sequence>MTAPQTVAQADEAIKAGNAKEGERILKAILSETSSSSSDDAFLKEQEAALLRLGELYRDTKDADALAETVRSSRTFMSSIAKAKTAKLVRTLIDYFDGIPGSQQTQIQVAKENAEWAKSEKRIFLKQNLETKLIGLYFANKQYRDALPLIDTLLRELKKLDDKMILTEVHLLESKVNHAISNLPKAKAALTSARTAANSIYCPPTLQAQLDMQAGVLHAEDKDYTTAYSYFFETLEGFALQDDARAPLALKYMLLCKIMLNLSDDVNSIIAGKHATKYAGKDVEAMKAVAQAHEDRSLERFESALRTYKDELSNDPIVKNHLSALYDTLLEQNLLRVIEPYSRVEIAHIAKEVRQPVREVELKLSQMILDKVFHGILDQGAGCLVVYDQPVEDKTYQVTLDTLKHVGNVVDSLYKKANKLA</sequence>
<dbReference type="SMART" id="SM00753">
    <property type="entry name" value="PAM"/>
    <property type="match status" value="1"/>
</dbReference>
<dbReference type="InterPro" id="IPR000717">
    <property type="entry name" value="PCI_dom"/>
</dbReference>